<dbReference type="InterPro" id="IPR053164">
    <property type="entry name" value="IS1016-like_transposase"/>
</dbReference>
<name>A0A914DN83_9BILA</name>
<dbReference type="WBParaSite" id="ACRNAN_scaffold2991.g15183.t1">
    <property type="protein sequence ID" value="ACRNAN_scaffold2991.g15183.t1"/>
    <property type="gene ID" value="ACRNAN_scaffold2991.g15183"/>
</dbReference>
<evidence type="ECO:0000313" key="3">
    <source>
        <dbReference type="WBParaSite" id="ACRNAN_scaffold2991.g15183.t1"/>
    </source>
</evidence>
<sequence length="140" mass="16286">MFGAIERGSGRAFMKLVNQRDAATLLPIIQDFVRHGTTIMSDLWRAYGGIQALPQGYQHLTVNHSVNFVDPDTGVHTQNIENTWMRFKKKLKKSHGLNTANADRYSDYLQEFMWRQQFGDRKQSFFNLWNQIATLYPCLN</sequence>
<evidence type="ECO:0000259" key="1">
    <source>
        <dbReference type="SMART" id="SM01126"/>
    </source>
</evidence>
<dbReference type="SMART" id="SM01126">
    <property type="entry name" value="DDE_Tnp_IS1595"/>
    <property type="match status" value="1"/>
</dbReference>
<evidence type="ECO:0000313" key="2">
    <source>
        <dbReference type="Proteomes" id="UP000887540"/>
    </source>
</evidence>
<proteinExistence type="predicted"/>
<protein>
    <submittedName>
        <fullName evidence="3">ISXO2-like transposase domain-containing protein</fullName>
    </submittedName>
</protein>
<dbReference type="PANTHER" id="PTHR47163:SF2">
    <property type="entry name" value="SI:DKEY-17M8.2"/>
    <property type="match status" value="1"/>
</dbReference>
<organism evidence="2 3">
    <name type="scientific">Acrobeloides nanus</name>
    <dbReference type="NCBI Taxonomy" id="290746"/>
    <lineage>
        <taxon>Eukaryota</taxon>
        <taxon>Metazoa</taxon>
        <taxon>Ecdysozoa</taxon>
        <taxon>Nematoda</taxon>
        <taxon>Chromadorea</taxon>
        <taxon>Rhabditida</taxon>
        <taxon>Tylenchina</taxon>
        <taxon>Cephalobomorpha</taxon>
        <taxon>Cephaloboidea</taxon>
        <taxon>Cephalobidae</taxon>
        <taxon>Acrobeloides</taxon>
    </lineage>
</organism>
<dbReference type="Proteomes" id="UP000887540">
    <property type="component" value="Unplaced"/>
</dbReference>
<feature type="domain" description="ISXO2-like transposase" evidence="1">
    <location>
        <begin position="1"/>
        <end position="117"/>
    </location>
</feature>
<dbReference type="PANTHER" id="PTHR47163">
    <property type="entry name" value="DDE_TNP_IS1595 DOMAIN-CONTAINING PROTEIN"/>
    <property type="match status" value="1"/>
</dbReference>
<dbReference type="AlphaFoldDB" id="A0A914DN83"/>
<reference evidence="3" key="1">
    <citation type="submission" date="2022-11" db="UniProtKB">
        <authorList>
            <consortium name="WormBaseParasite"/>
        </authorList>
    </citation>
    <scope>IDENTIFICATION</scope>
</reference>
<dbReference type="Pfam" id="PF12762">
    <property type="entry name" value="DDE_Tnp_IS1595"/>
    <property type="match status" value="1"/>
</dbReference>
<dbReference type="InterPro" id="IPR024445">
    <property type="entry name" value="Tnp_ISXO2-like"/>
</dbReference>
<keyword evidence="2" id="KW-1185">Reference proteome</keyword>
<accession>A0A914DN83</accession>